<dbReference type="AlphaFoldDB" id="A0A124GP15"/>
<protein>
    <submittedName>
        <fullName evidence="1">Uncharacterized protein</fullName>
    </submittedName>
</protein>
<keyword evidence="1" id="KW-0496">Mitochondrion</keyword>
<reference evidence="1" key="1">
    <citation type="journal article" date="2015" name="Genome Biol. Evol.">
        <title>Organellar Genomes of White Spruce (Picea glauca): Assembly and Annotation.</title>
        <authorList>
            <person name="Jackman S.D."/>
            <person name="Warren R.L."/>
            <person name="Gibb E.A."/>
            <person name="Vandervalk B.P."/>
            <person name="Mohamadi H."/>
            <person name="Chu J."/>
            <person name="Raymond A."/>
            <person name="Pleasance S."/>
            <person name="Coope R."/>
            <person name="Wildung M.R."/>
            <person name="Ritland C.E."/>
            <person name="Bousquet J."/>
            <person name="Jones S.J."/>
            <person name="Bohlmann J."/>
            <person name="Birol I."/>
        </authorList>
    </citation>
    <scope>NUCLEOTIDE SEQUENCE [LARGE SCALE GENOMIC DNA]</scope>
    <source>
        <tissue evidence="1">Flushing bud</tissue>
    </source>
</reference>
<dbReference type="EMBL" id="LKAM01000001">
    <property type="protein sequence ID" value="KUM50541.1"/>
    <property type="molecule type" value="Genomic_DNA"/>
</dbReference>
<gene>
    <name evidence="1" type="ORF">ABT39_MTgene385</name>
</gene>
<name>A0A124GP15_PICGL</name>
<evidence type="ECO:0000313" key="1">
    <source>
        <dbReference type="EMBL" id="KUM50541.1"/>
    </source>
</evidence>
<accession>A0A124GP15</accession>
<sequence>MDKDISVLGPATSPNDLIEGAGNYICHYAGGSHNRSYPIYHIVYKDISIYNYICNYASCLITCLMSWPINTLSIPFLCKKY</sequence>
<geneLocation type="mitochondrion" evidence="1"/>
<organism evidence="1">
    <name type="scientific">Picea glauca</name>
    <name type="common">White spruce</name>
    <name type="synonym">Pinus glauca</name>
    <dbReference type="NCBI Taxonomy" id="3330"/>
    <lineage>
        <taxon>Eukaryota</taxon>
        <taxon>Viridiplantae</taxon>
        <taxon>Streptophyta</taxon>
        <taxon>Embryophyta</taxon>
        <taxon>Tracheophyta</taxon>
        <taxon>Spermatophyta</taxon>
        <taxon>Pinopsida</taxon>
        <taxon>Pinidae</taxon>
        <taxon>Conifers I</taxon>
        <taxon>Pinales</taxon>
        <taxon>Pinaceae</taxon>
        <taxon>Picea</taxon>
    </lineage>
</organism>
<proteinExistence type="predicted"/>
<comment type="caution">
    <text evidence="1">The sequence shown here is derived from an EMBL/GenBank/DDBJ whole genome shotgun (WGS) entry which is preliminary data.</text>
</comment>